<reference evidence="2" key="1">
    <citation type="submission" date="2015-06" db="EMBL/GenBank/DDBJ databases">
        <authorList>
            <person name="Hoefler B.C."/>
            <person name="Straight P.D."/>
        </authorList>
    </citation>
    <scope>NUCLEOTIDE SEQUENCE</scope>
    <source>
        <strain evidence="2">T676</strain>
    </source>
</reference>
<accession>A0A0M1QF98</accession>
<feature type="transmembrane region" description="Helical" evidence="1">
    <location>
        <begin position="104"/>
        <end position="125"/>
    </location>
</feature>
<keyword evidence="1 2" id="KW-0812">Transmembrane</keyword>
<evidence type="ECO:0000313" key="2">
    <source>
        <dbReference type="EMBL" id="CTQ34885.1"/>
    </source>
</evidence>
<proteinExistence type="predicted"/>
<dbReference type="EMBL" id="LN871452">
    <property type="protein sequence ID" value="CTQ34885.1"/>
    <property type="molecule type" value="Genomic_DNA"/>
</dbReference>
<feature type="transmembrane region" description="Helical" evidence="1">
    <location>
        <begin position="137"/>
        <end position="159"/>
    </location>
</feature>
<keyword evidence="1" id="KW-1133">Transmembrane helix</keyword>
<dbReference type="AlphaFoldDB" id="A0A0M1QF98"/>
<feature type="transmembrane region" description="Helical" evidence="1">
    <location>
        <begin position="31"/>
        <end position="49"/>
    </location>
</feature>
<evidence type="ECO:0000256" key="1">
    <source>
        <dbReference type="SAM" id="Phobius"/>
    </source>
</evidence>
<gene>
    <name evidence="2" type="primary">atcH</name>
</gene>
<feature type="transmembrane region" description="Helical" evidence="1">
    <location>
        <begin position="213"/>
        <end position="235"/>
    </location>
</feature>
<feature type="transmembrane region" description="Helical" evidence="1">
    <location>
        <begin position="61"/>
        <end position="84"/>
    </location>
</feature>
<name>A0A0M1QF98_9ACTN</name>
<sequence>MTVLDAPVPRGSRDTLRTLARAVVWDLRLQLRYQIVTVAVLVTAAYGIGLRLLPEQWRADVTVLLVLSDPTMIGFLFVGALMLFERGAGTLHAVAVTPLTPALYVGAKALSLTAVSVVCALTMTVTAHGTGFRPVPLLTAVVLTSALFVCVGVAAVVRVRSLNEYLLIVPVFLVPLYLPLLGFLGIGGRAAYHVLPTQASLLLIERSLAPRPLWEVFYAVGLLAVAGAAAFVWAVRSFDARVRGRVGAA</sequence>
<organism evidence="2">
    <name type="scientific">Streptomyces sp. T676</name>
    <dbReference type="NCBI Taxonomy" id="1691390"/>
    <lineage>
        <taxon>Bacteria</taxon>
        <taxon>Bacillati</taxon>
        <taxon>Actinomycetota</taxon>
        <taxon>Actinomycetes</taxon>
        <taxon>Kitasatosporales</taxon>
        <taxon>Streptomycetaceae</taxon>
        <taxon>Streptomyces</taxon>
    </lineage>
</organism>
<dbReference type="Pfam" id="PF24686">
    <property type="entry name" value="FLQE3_permease"/>
    <property type="match status" value="1"/>
</dbReference>
<protein>
    <submittedName>
        <fullName evidence="2">AtcH putative antibiotic-transport ABC-transporter, leucine and valine rich protein, 6 transmembrane helices</fullName>
    </submittedName>
</protein>
<keyword evidence="1" id="KW-0472">Membrane</keyword>
<dbReference type="InterPro" id="IPR056926">
    <property type="entry name" value="FLQE3_permease"/>
</dbReference>
<feature type="transmembrane region" description="Helical" evidence="1">
    <location>
        <begin position="165"/>
        <end position="192"/>
    </location>
</feature>